<dbReference type="Proteomes" id="UP000663864">
    <property type="component" value="Unassembled WGS sequence"/>
</dbReference>
<dbReference type="EMBL" id="CAJNOT010000941">
    <property type="protein sequence ID" value="CAF1113952.1"/>
    <property type="molecule type" value="Genomic_DNA"/>
</dbReference>
<dbReference type="GO" id="GO:0008270">
    <property type="term" value="F:zinc ion binding"/>
    <property type="evidence" value="ECO:0007669"/>
    <property type="project" value="UniProtKB-KW"/>
</dbReference>
<gene>
    <name evidence="3" type="ORF">ZHD862_LOCUS18269</name>
</gene>
<feature type="domain" description="B box-type" evidence="2">
    <location>
        <begin position="5"/>
        <end position="48"/>
    </location>
</feature>
<evidence type="ECO:0000259" key="2">
    <source>
        <dbReference type="PROSITE" id="PS50119"/>
    </source>
</evidence>
<sequence length="301" mass="35009">MATGTSRTRCSRCDKERRGAKCDGCSRLYCYDCLPHHRQELSKELDEIETTRNVFRQILTEQTQDPKKHSLIKQINQWEEDSIKKIKQTAHECRQLLLQHTAEHITQIEVNLAKLTDKLKTTRQENDFNEIDLNEFKSKLAQLAKELDKPPNVSIKQEDTAIINRISVVVSSTNEIETIRNLFRQTLTEQTQDPNKHSLIKQINQWEEDSIKKITQTAHECRQLLLQHIPEHITQIEVNLAKLTDKLKTTRQENDFNEIDLNEFNRTLAQLAKELDKPPNVSIKQENIAIINRISVVVSST</sequence>
<name>A0A814Q3F3_9BILA</name>
<feature type="non-terminal residue" evidence="3">
    <location>
        <position position="1"/>
    </location>
</feature>
<comment type="caution">
    <text evidence="3">The sequence shown here is derived from an EMBL/GenBank/DDBJ whole genome shotgun (WGS) entry which is preliminary data.</text>
</comment>
<keyword evidence="1" id="KW-0863">Zinc-finger</keyword>
<organism evidence="3 4">
    <name type="scientific">Rotaria sordida</name>
    <dbReference type="NCBI Taxonomy" id="392033"/>
    <lineage>
        <taxon>Eukaryota</taxon>
        <taxon>Metazoa</taxon>
        <taxon>Spiralia</taxon>
        <taxon>Gnathifera</taxon>
        <taxon>Rotifera</taxon>
        <taxon>Eurotatoria</taxon>
        <taxon>Bdelloidea</taxon>
        <taxon>Philodinida</taxon>
        <taxon>Philodinidae</taxon>
        <taxon>Rotaria</taxon>
    </lineage>
</organism>
<keyword evidence="1" id="KW-0479">Metal-binding</keyword>
<proteinExistence type="predicted"/>
<protein>
    <recommendedName>
        <fullName evidence="2">B box-type domain-containing protein</fullName>
    </recommendedName>
</protein>
<dbReference type="AlphaFoldDB" id="A0A814Q3F3"/>
<evidence type="ECO:0000313" key="4">
    <source>
        <dbReference type="Proteomes" id="UP000663864"/>
    </source>
</evidence>
<dbReference type="InterPro" id="IPR000315">
    <property type="entry name" value="Znf_B-box"/>
</dbReference>
<dbReference type="PROSITE" id="PS50119">
    <property type="entry name" value="ZF_BBOX"/>
    <property type="match status" value="1"/>
</dbReference>
<reference evidence="3" key="1">
    <citation type="submission" date="2021-02" db="EMBL/GenBank/DDBJ databases">
        <authorList>
            <person name="Nowell W R."/>
        </authorList>
    </citation>
    <scope>NUCLEOTIDE SEQUENCE</scope>
</reference>
<evidence type="ECO:0000313" key="3">
    <source>
        <dbReference type="EMBL" id="CAF1113952.1"/>
    </source>
</evidence>
<accession>A0A814Q3F3</accession>
<evidence type="ECO:0000256" key="1">
    <source>
        <dbReference type="PROSITE-ProRule" id="PRU00024"/>
    </source>
</evidence>
<keyword evidence="1" id="KW-0862">Zinc</keyword>